<proteinExistence type="predicted"/>
<evidence type="ECO:0000313" key="3">
    <source>
        <dbReference type="Proteomes" id="UP000771749"/>
    </source>
</evidence>
<evidence type="ECO:0000259" key="1">
    <source>
        <dbReference type="Pfam" id="PF07728"/>
    </source>
</evidence>
<dbReference type="Gene3D" id="3.40.50.300">
    <property type="entry name" value="P-loop containing nucleotide triphosphate hydrolases"/>
    <property type="match status" value="1"/>
</dbReference>
<dbReference type="AlphaFoldDB" id="A0A940IGB5"/>
<comment type="caution">
    <text evidence="2">The sequence shown here is derived from an EMBL/GenBank/DDBJ whole genome shotgun (WGS) entry which is preliminary data.</text>
</comment>
<dbReference type="Pfam" id="PF07728">
    <property type="entry name" value="AAA_5"/>
    <property type="match status" value="1"/>
</dbReference>
<dbReference type="InterPro" id="IPR027417">
    <property type="entry name" value="P-loop_NTPase"/>
</dbReference>
<reference evidence="2" key="2">
    <citation type="journal article" date="2021" name="PeerJ">
        <title>Extensive microbial diversity within the chicken gut microbiome revealed by metagenomics and culture.</title>
        <authorList>
            <person name="Gilroy R."/>
            <person name="Ravi A."/>
            <person name="Getino M."/>
            <person name="Pursley I."/>
            <person name="Horton D.L."/>
            <person name="Alikhan N.F."/>
            <person name="Baker D."/>
            <person name="Gharbi K."/>
            <person name="Hall N."/>
            <person name="Watson M."/>
            <person name="Adriaenssens E.M."/>
            <person name="Foster-Nyarko E."/>
            <person name="Jarju S."/>
            <person name="Secka A."/>
            <person name="Antonio M."/>
            <person name="Oren A."/>
            <person name="Chaudhuri R.R."/>
            <person name="La Ragione R."/>
            <person name="Hildebrand F."/>
            <person name="Pallen M.J."/>
        </authorList>
    </citation>
    <scope>NUCLEOTIDE SEQUENCE</scope>
    <source>
        <strain evidence="2">F1-3629</strain>
    </source>
</reference>
<dbReference type="SUPFAM" id="SSF52540">
    <property type="entry name" value="P-loop containing nucleoside triphosphate hydrolases"/>
    <property type="match status" value="1"/>
</dbReference>
<evidence type="ECO:0000313" key="2">
    <source>
        <dbReference type="EMBL" id="MBO8453774.1"/>
    </source>
</evidence>
<gene>
    <name evidence="2" type="ORF">IAC07_03500</name>
</gene>
<dbReference type="GO" id="GO:0016887">
    <property type="term" value="F:ATP hydrolysis activity"/>
    <property type="evidence" value="ECO:0007669"/>
    <property type="project" value="InterPro"/>
</dbReference>
<dbReference type="Proteomes" id="UP000771749">
    <property type="component" value="Unassembled WGS sequence"/>
</dbReference>
<dbReference type="CDD" id="cd00009">
    <property type="entry name" value="AAA"/>
    <property type="match status" value="1"/>
</dbReference>
<dbReference type="EMBL" id="JADIMJ010000052">
    <property type="protein sequence ID" value="MBO8453774.1"/>
    <property type="molecule type" value="Genomic_DNA"/>
</dbReference>
<dbReference type="GO" id="GO:0005524">
    <property type="term" value="F:ATP binding"/>
    <property type="evidence" value="ECO:0007669"/>
    <property type="project" value="InterPro"/>
</dbReference>
<feature type="domain" description="ATPase dynein-related AAA" evidence="1">
    <location>
        <begin position="22"/>
        <end position="151"/>
    </location>
</feature>
<accession>A0A940IGB5</accession>
<protein>
    <submittedName>
        <fullName evidence="2">AAA family ATPase</fullName>
    </submittedName>
</protein>
<reference evidence="2" key="1">
    <citation type="submission" date="2020-10" db="EMBL/GenBank/DDBJ databases">
        <authorList>
            <person name="Gilroy R."/>
        </authorList>
    </citation>
    <scope>NUCLEOTIDE SEQUENCE</scope>
    <source>
        <strain evidence="2">F1-3629</strain>
    </source>
</reference>
<dbReference type="InterPro" id="IPR011704">
    <property type="entry name" value="ATPase_dyneun-rel_AAA"/>
</dbReference>
<sequence>MAIKINTQELYDLLEATPAEHNIMLAGKHGIGKSQILTEYFNGKGLKVVTLFLGQMSDPGDLIGLPEKDAQTGRTVFMPPYWFPVEGSPVVLFLDELNRARPEILQTIMDLALNRKLAGRSLPEGSRIISAVNDGDEYRLTDLDPALVSRFNIYNFCPTVGEWLFWAAKSDVDQRVTDFISANPRMLDGENVQMSEASCLEKTPDRRGWARVSDILKSGVKASEAKKIVAGIVGPKAAASLFSSFGKNGIISAEKVLADFSAVRVTLEKCGAHELVVLNENIYKYLDGDKFSGGRSAADNLFSYMDWLAKGGRRESMAHFCSLFESASYSKANMFMMSQASQCFRMITDFIRSI</sequence>
<name>A0A940IGB5_9BACT</name>
<organism evidence="2 3">
    <name type="scientific">Candidatus Cryptobacteroides gallistercoris</name>
    <dbReference type="NCBI Taxonomy" id="2840765"/>
    <lineage>
        <taxon>Bacteria</taxon>
        <taxon>Pseudomonadati</taxon>
        <taxon>Bacteroidota</taxon>
        <taxon>Bacteroidia</taxon>
        <taxon>Bacteroidales</taxon>
        <taxon>Candidatus Cryptobacteroides</taxon>
    </lineage>
</organism>